<feature type="transmembrane region" description="Helical" evidence="1">
    <location>
        <begin position="99"/>
        <end position="123"/>
    </location>
</feature>
<keyword evidence="1" id="KW-1133">Transmembrane helix</keyword>
<feature type="transmembrane region" description="Helical" evidence="1">
    <location>
        <begin position="135"/>
        <end position="154"/>
    </location>
</feature>
<organism evidence="2 3">
    <name type="scientific">Microbacterium invictum</name>
    <dbReference type="NCBI Taxonomy" id="515415"/>
    <lineage>
        <taxon>Bacteria</taxon>
        <taxon>Bacillati</taxon>
        <taxon>Actinomycetota</taxon>
        <taxon>Actinomycetes</taxon>
        <taxon>Micrococcales</taxon>
        <taxon>Microbacteriaceae</taxon>
        <taxon>Microbacterium</taxon>
    </lineage>
</organism>
<dbReference type="EMBL" id="CP139779">
    <property type="protein sequence ID" value="WQB70792.1"/>
    <property type="molecule type" value="Genomic_DNA"/>
</dbReference>
<keyword evidence="1" id="KW-0812">Transmembrane</keyword>
<keyword evidence="1" id="KW-0472">Membrane</keyword>
<feature type="transmembrane region" description="Helical" evidence="1">
    <location>
        <begin position="272"/>
        <end position="295"/>
    </location>
</feature>
<feature type="transmembrane region" description="Helical" evidence="1">
    <location>
        <begin position="166"/>
        <end position="184"/>
    </location>
</feature>
<evidence type="ECO:0000313" key="3">
    <source>
        <dbReference type="Proteomes" id="UP001324533"/>
    </source>
</evidence>
<accession>A0ABZ0VG62</accession>
<dbReference type="Proteomes" id="UP001324533">
    <property type="component" value="Chromosome"/>
</dbReference>
<sequence length="362" mass="37965">MTSSAAEPVASMPSGVRLRIESEAFYAFVAAALAGGILGLLLGALGPSRPLSGPGSFGWVAAAACAVAAAGAAGVGYWRARRERGQEWRLALSSWRFSVNAVAVAVVHAALATLAALVVFLVLSAGLRGWTVTTFWSAVLLGAAPAVTAYLVYLSASKMTTQRMSSLLLVFVVTGTLTAMVTTPDPLWWEIHFSHLGTFWDLSSVVFNGTLIVGGLLVTAFSVYVAHDLAAVATAGRLDAAARWRIVPTLFVVMGIMLAGVGAVPVSLSVLVHNLCAMGLAAMFLALLVGGPWLLRGLPRAYFFAATLFLVALLISLVLYVVGFFGLTAFEIVVFALIFGWIAVFIRFLTADRPIEAADALA</sequence>
<proteinExistence type="predicted"/>
<name>A0ABZ0VG62_9MICO</name>
<feature type="transmembrane region" description="Helical" evidence="1">
    <location>
        <begin position="246"/>
        <end position="266"/>
    </location>
</feature>
<feature type="transmembrane region" description="Helical" evidence="1">
    <location>
        <begin position="302"/>
        <end position="323"/>
    </location>
</feature>
<evidence type="ECO:0000256" key="1">
    <source>
        <dbReference type="SAM" id="Phobius"/>
    </source>
</evidence>
<feature type="transmembrane region" description="Helical" evidence="1">
    <location>
        <begin position="57"/>
        <end position="78"/>
    </location>
</feature>
<dbReference type="RefSeq" id="WP_322410928.1">
    <property type="nucleotide sequence ID" value="NZ_CP139779.1"/>
</dbReference>
<feature type="transmembrane region" description="Helical" evidence="1">
    <location>
        <begin position="329"/>
        <end position="349"/>
    </location>
</feature>
<evidence type="ECO:0008006" key="4">
    <source>
        <dbReference type="Google" id="ProtNLM"/>
    </source>
</evidence>
<reference evidence="2 3" key="1">
    <citation type="submission" date="2023-06" db="EMBL/GenBank/DDBJ databases">
        <title>Rock-solubilizing bacteria, Microbacterium invictum, promotes re-establishment of vegetation in rocky wasteland by accelerating rock bio-weathering and reshaping soil bacterial community.</title>
        <authorList>
            <person name="Liu C."/>
        </authorList>
    </citation>
    <scope>NUCLEOTIDE SEQUENCE [LARGE SCALE GENOMIC DNA]</scope>
    <source>
        <strain evidence="2 3">X-18</strain>
    </source>
</reference>
<keyword evidence="3" id="KW-1185">Reference proteome</keyword>
<evidence type="ECO:0000313" key="2">
    <source>
        <dbReference type="EMBL" id="WQB70792.1"/>
    </source>
</evidence>
<gene>
    <name evidence="2" type="ORF">T9R20_02205</name>
</gene>
<protein>
    <recommendedName>
        <fullName evidence="4">DUF998 domain-containing protein</fullName>
    </recommendedName>
</protein>
<feature type="transmembrane region" description="Helical" evidence="1">
    <location>
        <begin position="204"/>
        <end position="225"/>
    </location>
</feature>
<feature type="transmembrane region" description="Helical" evidence="1">
    <location>
        <begin position="24"/>
        <end position="45"/>
    </location>
</feature>